<feature type="transmembrane region" description="Helical" evidence="8">
    <location>
        <begin position="474"/>
        <end position="492"/>
    </location>
</feature>
<evidence type="ECO:0000259" key="11">
    <source>
        <dbReference type="Pfam" id="PF11412"/>
    </source>
</evidence>
<reference evidence="12 13" key="1">
    <citation type="submission" date="2007-01" db="EMBL/GenBank/DDBJ databases">
        <authorList>
            <person name="Haygood M."/>
            <person name="Podell S."/>
            <person name="Anderson C."/>
            <person name="Hopkinson B."/>
            <person name="Roe K."/>
            <person name="Barbeau K."/>
            <person name="Gaasterland T."/>
            <person name="Ferriera S."/>
            <person name="Johnson J."/>
            <person name="Kravitz S."/>
            <person name="Beeson K."/>
            <person name="Sutton G."/>
            <person name="Rogers Y.-H."/>
            <person name="Friedman R."/>
            <person name="Frazier M."/>
            <person name="Venter J.C."/>
        </authorList>
    </citation>
    <scope>NUCLEOTIDE SEQUENCE [LARGE SCALE GENOMIC DNA]</scope>
    <source>
        <strain evidence="12 13">ATCC 23134</strain>
    </source>
</reference>
<keyword evidence="13" id="KW-1185">Reference proteome</keyword>
<keyword evidence="3" id="KW-0201">Cytochrome c-type biogenesis</keyword>
<dbReference type="OrthoDB" id="9811036at2"/>
<organism evidence="12 13">
    <name type="scientific">Microscilla marina ATCC 23134</name>
    <dbReference type="NCBI Taxonomy" id="313606"/>
    <lineage>
        <taxon>Bacteria</taxon>
        <taxon>Pseudomonadati</taxon>
        <taxon>Bacteroidota</taxon>
        <taxon>Cytophagia</taxon>
        <taxon>Cytophagales</taxon>
        <taxon>Microscillaceae</taxon>
        <taxon>Microscilla</taxon>
    </lineage>
</organism>
<evidence type="ECO:0000259" key="10">
    <source>
        <dbReference type="Pfam" id="PF02683"/>
    </source>
</evidence>
<comment type="caution">
    <text evidence="12">The sequence shown here is derived from an EMBL/GenBank/DDBJ whole genome shotgun (WGS) entry which is preliminary data.</text>
</comment>
<dbReference type="EMBL" id="AAWS01000052">
    <property type="protein sequence ID" value="EAY25230.1"/>
    <property type="molecule type" value="Genomic_DNA"/>
</dbReference>
<evidence type="ECO:0000256" key="6">
    <source>
        <dbReference type="SAM" id="Coils"/>
    </source>
</evidence>
<dbReference type="GO" id="GO:0015035">
    <property type="term" value="F:protein-disulfide reductase activity"/>
    <property type="evidence" value="ECO:0007669"/>
    <property type="project" value="TreeGrafter"/>
</dbReference>
<dbReference type="InterPro" id="IPR003834">
    <property type="entry name" value="Cyt_c_assmbl_TM_dom"/>
</dbReference>
<feature type="transmembrane region" description="Helical" evidence="8">
    <location>
        <begin position="406"/>
        <end position="430"/>
    </location>
</feature>
<evidence type="ECO:0000256" key="9">
    <source>
        <dbReference type="SAM" id="SignalP"/>
    </source>
</evidence>
<feature type="domain" description="Cytochrome C biogenesis protein transmembrane" evidence="10">
    <location>
        <begin position="249"/>
        <end position="460"/>
    </location>
</feature>
<gene>
    <name evidence="12" type="ORF">M23134_07967</name>
</gene>
<feature type="transmembrane region" description="Helical" evidence="8">
    <location>
        <begin position="246"/>
        <end position="270"/>
    </location>
</feature>
<dbReference type="eggNOG" id="COG4232">
    <property type="taxonomic scope" value="Bacteria"/>
</dbReference>
<feature type="coiled-coil region" evidence="6">
    <location>
        <begin position="550"/>
        <end position="577"/>
    </location>
</feature>
<dbReference type="InterPro" id="IPR028250">
    <property type="entry name" value="DsbDN"/>
</dbReference>
<evidence type="ECO:0000256" key="2">
    <source>
        <dbReference type="ARBA" id="ARBA00022692"/>
    </source>
</evidence>
<feature type="transmembrane region" description="Helical" evidence="8">
    <location>
        <begin position="512"/>
        <end position="533"/>
    </location>
</feature>
<keyword evidence="5 8" id="KW-0472">Membrane</keyword>
<dbReference type="Gene3D" id="3.40.30.10">
    <property type="entry name" value="Glutaredoxin"/>
    <property type="match status" value="1"/>
</dbReference>
<dbReference type="Proteomes" id="UP000004095">
    <property type="component" value="Unassembled WGS sequence"/>
</dbReference>
<evidence type="ECO:0000256" key="7">
    <source>
        <dbReference type="SAM" id="MobiDB-lite"/>
    </source>
</evidence>
<feature type="transmembrane region" description="Helical" evidence="8">
    <location>
        <begin position="442"/>
        <end position="462"/>
    </location>
</feature>
<dbReference type="PANTHER" id="PTHR32234">
    <property type="entry name" value="THIOL:DISULFIDE INTERCHANGE PROTEIN DSBD"/>
    <property type="match status" value="1"/>
</dbReference>
<protein>
    <submittedName>
        <fullName evidence="12">Thiol:disulfide interchange protein DsbD</fullName>
    </submittedName>
</protein>
<evidence type="ECO:0000256" key="4">
    <source>
        <dbReference type="ARBA" id="ARBA00022989"/>
    </source>
</evidence>
<feature type="transmembrane region" description="Helical" evidence="8">
    <location>
        <begin position="370"/>
        <end position="394"/>
    </location>
</feature>
<keyword evidence="9" id="KW-0732">Signal</keyword>
<dbReference type="PANTHER" id="PTHR32234:SF0">
    <property type="entry name" value="THIOL:DISULFIDE INTERCHANGE PROTEIN DSBD"/>
    <property type="match status" value="1"/>
</dbReference>
<feature type="transmembrane region" description="Helical" evidence="8">
    <location>
        <begin position="329"/>
        <end position="350"/>
    </location>
</feature>
<accession>A1ZWJ0</accession>
<evidence type="ECO:0000256" key="3">
    <source>
        <dbReference type="ARBA" id="ARBA00022748"/>
    </source>
</evidence>
<evidence type="ECO:0000256" key="1">
    <source>
        <dbReference type="ARBA" id="ARBA00004141"/>
    </source>
</evidence>
<dbReference type="GO" id="GO:0016020">
    <property type="term" value="C:membrane"/>
    <property type="evidence" value="ECO:0007669"/>
    <property type="project" value="UniProtKB-SubCell"/>
</dbReference>
<evidence type="ECO:0000313" key="12">
    <source>
        <dbReference type="EMBL" id="EAY25230.1"/>
    </source>
</evidence>
<proteinExistence type="predicted"/>
<sequence length="760" mass="84950">MKKILLPLLLVLLTTLGGWAQIQKHDSWSYKVSKKEVKVGETVDLIFNVLIDPNWYMYSSDFSPEVGPTVTTFEFTKDPSYQLVGGVKAIKPKVKYDSIFEGTVKYFVGTATFRQTIKVLQPKLNVKGSVNFQVCSEVNGQCIPGDADFSFDNVLLKVTKAEKIKEAGKTDKKNDKEEAGNKKDEEIKEDRDKEKKDDEEKKDSIETTAVKNKDTLTTDNKKSAITKQKKDSKSPDKSSNTSITSLLTLFIFAFGGGLVALVTPCVFPMIPMTVTFFTKQSKTKKEGRVKALIYGLSIVSIFTIIGSGLTIIFGISFANWLSTHWVPNLIFFAVFFIFALSFLGMFEIVLPSSWVNKMDRRADKGGYAGIFFMAFTLVLVSFSCTGPIFGSAMLELTRGGTVVKPIVAMLGFSIAMALPFTLFAFFPSWLNSLPKSGGWLNNVKVVLGFVELGLALKFLSVIDQVYHLELLNRDVYLAFWIVIASMIGFYLLGKIRMPHDSPVEKISVPKAVLAVATFSFVVYMIPGMFGAPLDGLAGFLPPQNTQKFDMHRVNRKLEKNERKLEKLVEAIQNGQVQLAKNAGVKRGKVDFSKVKHSDKLHLPHDLKGFFDYKEALAYAKKVNKPIFIDFTGHGCVNCRKMEQSVWAAAPVLKRLEEDYVVVALYVDDKTTLPESEWYTSTYDNKVKKTIGAQNFDFQVSKFNGNAQPYYCLLDPATETLLVKNTPGYDPDADKFVKFLDAGLTAFKAKNKKDDKAMARK</sequence>
<feature type="chain" id="PRO_5002641987" evidence="9">
    <location>
        <begin position="21"/>
        <end position="760"/>
    </location>
</feature>
<dbReference type="GO" id="GO:0045454">
    <property type="term" value="P:cell redox homeostasis"/>
    <property type="evidence" value="ECO:0007669"/>
    <property type="project" value="TreeGrafter"/>
</dbReference>
<feature type="region of interest" description="Disordered" evidence="7">
    <location>
        <begin position="166"/>
        <end position="203"/>
    </location>
</feature>
<feature type="domain" description="Thiol:disulfide interchange protein DsbD N-terminal" evidence="11">
    <location>
        <begin position="37"/>
        <end position="149"/>
    </location>
</feature>
<dbReference type="SUPFAM" id="SSF52833">
    <property type="entry name" value="Thioredoxin-like"/>
    <property type="match status" value="1"/>
</dbReference>
<keyword evidence="4 8" id="KW-1133">Transmembrane helix</keyword>
<dbReference type="AlphaFoldDB" id="A1ZWJ0"/>
<dbReference type="InterPro" id="IPR036249">
    <property type="entry name" value="Thioredoxin-like_sf"/>
</dbReference>
<comment type="subcellular location">
    <subcellularLocation>
        <location evidence="1">Membrane</location>
        <topology evidence="1">Multi-pass membrane protein</topology>
    </subcellularLocation>
</comment>
<evidence type="ECO:0000256" key="5">
    <source>
        <dbReference type="ARBA" id="ARBA00023136"/>
    </source>
</evidence>
<feature type="signal peptide" evidence="9">
    <location>
        <begin position="1"/>
        <end position="20"/>
    </location>
</feature>
<name>A1ZWJ0_MICM2</name>
<keyword evidence="6" id="KW-0175">Coiled coil</keyword>
<evidence type="ECO:0000313" key="13">
    <source>
        <dbReference type="Proteomes" id="UP000004095"/>
    </source>
</evidence>
<dbReference type="GO" id="GO:0017004">
    <property type="term" value="P:cytochrome complex assembly"/>
    <property type="evidence" value="ECO:0007669"/>
    <property type="project" value="UniProtKB-KW"/>
</dbReference>
<dbReference type="Pfam" id="PF02683">
    <property type="entry name" value="DsbD_TM"/>
    <property type="match status" value="1"/>
</dbReference>
<keyword evidence="2 8" id="KW-0812">Transmembrane</keyword>
<dbReference type="Pfam" id="PF13899">
    <property type="entry name" value="Thioredoxin_7"/>
    <property type="match status" value="1"/>
</dbReference>
<dbReference type="RefSeq" id="WP_002703177.1">
    <property type="nucleotide sequence ID" value="NZ_AAWS01000052.1"/>
</dbReference>
<evidence type="ECO:0000256" key="8">
    <source>
        <dbReference type="SAM" id="Phobius"/>
    </source>
</evidence>
<feature type="transmembrane region" description="Helical" evidence="8">
    <location>
        <begin position="291"/>
        <end position="317"/>
    </location>
</feature>
<dbReference type="Pfam" id="PF11412">
    <property type="entry name" value="DsbD_N"/>
    <property type="match status" value="1"/>
</dbReference>